<reference evidence="3" key="1">
    <citation type="journal article" date="2018" name="Nat. Microbiol.">
        <title>Leveraging single-cell genomics to expand the fungal tree of life.</title>
        <authorList>
            <person name="Ahrendt S.R."/>
            <person name="Quandt C.A."/>
            <person name="Ciobanu D."/>
            <person name="Clum A."/>
            <person name="Salamov A."/>
            <person name="Andreopoulos B."/>
            <person name="Cheng J.F."/>
            <person name="Woyke T."/>
            <person name="Pelin A."/>
            <person name="Henrissat B."/>
            <person name="Reynolds N.K."/>
            <person name="Benny G.L."/>
            <person name="Smith M.E."/>
            <person name="James T.Y."/>
            <person name="Grigoriev I.V."/>
        </authorList>
    </citation>
    <scope>NUCLEOTIDE SEQUENCE [LARGE SCALE GENOMIC DNA]</scope>
</reference>
<proteinExistence type="predicted"/>
<dbReference type="AlphaFoldDB" id="A0A4P9WGU7"/>
<evidence type="ECO:0000313" key="2">
    <source>
        <dbReference type="EMBL" id="RKO92029.1"/>
    </source>
</evidence>
<dbReference type="EMBL" id="KZ994802">
    <property type="protein sequence ID" value="RKO92029.1"/>
    <property type="molecule type" value="Genomic_DNA"/>
</dbReference>
<evidence type="ECO:0000256" key="1">
    <source>
        <dbReference type="SAM" id="MobiDB-lite"/>
    </source>
</evidence>
<organism evidence="2 3">
    <name type="scientific">Blyttiomyces helicus</name>
    <dbReference type="NCBI Taxonomy" id="388810"/>
    <lineage>
        <taxon>Eukaryota</taxon>
        <taxon>Fungi</taxon>
        <taxon>Fungi incertae sedis</taxon>
        <taxon>Chytridiomycota</taxon>
        <taxon>Chytridiomycota incertae sedis</taxon>
        <taxon>Chytridiomycetes</taxon>
        <taxon>Chytridiomycetes incertae sedis</taxon>
        <taxon>Blyttiomyces</taxon>
    </lineage>
</organism>
<gene>
    <name evidence="2" type="ORF">BDK51DRAFT_51598</name>
</gene>
<evidence type="ECO:0000313" key="3">
    <source>
        <dbReference type="Proteomes" id="UP000269721"/>
    </source>
</evidence>
<feature type="region of interest" description="Disordered" evidence="1">
    <location>
        <begin position="181"/>
        <end position="200"/>
    </location>
</feature>
<name>A0A4P9WGU7_9FUNG</name>
<accession>A0A4P9WGU7</accession>
<sequence>MRWGYTNGYRVYEAGMNDDNQWMAMGGVESGRLRLRARPSSQTRQRQLQGRRCLNVVQWLSTGSVTSSVGFTPLTVLALLDSYPDGLDVQPGPTPANSFTTAWTPGMLRLSPEAMAFHPLDGLALTSNPGVLICKLVDGLALFDASEALGLDLLRHLFPTKTSTQKLRLSQQQRLVVSRPHCPDLEDAPNHHAASTRHPL</sequence>
<feature type="compositionally biased region" description="Basic and acidic residues" evidence="1">
    <location>
        <begin position="181"/>
        <end position="190"/>
    </location>
</feature>
<dbReference type="Proteomes" id="UP000269721">
    <property type="component" value="Unassembled WGS sequence"/>
</dbReference>
<keyword evidence="3" id="KW-1185">Reference proteome</keyword>
<protein>
    <submittedName>
        <fullName evidence="2">Uncharacterized protein</fullName>
    </submittedName>
</protein>